<keyword evidence="3" id="KW-1185">Reference proteome</keyword>
<dbReference type="Pfam" id="PF19578">
    <property type="entry name" value="DUF6090"/>
    <property type="match status" value="1"/>
</dbReference>
<dbReference type="EMBL" id="JAIRBC010000001">
    <property type="protein sequence ID" value="MCG2459389.1"/>
    <property type="molecule type" value="Genomic_DNA"/>
</dbReference>
<gene>
    <name evidence="2" type="ORF">K8352_01355</name>
</gene>
<dbReference type="AlphaFoldDB" id="A0AAE3JN15"/>
<dbReference type="RefSeq" id="WP_317900534.1">
    <property type="nucleotide sequence ID" value="NZ_JAIRBC010000001.1"/>
</dbReference>
<proteinExistence type="predicted"/>
<evidence type="ECO:0000313" key="3">
    <source>
        <dbReference type="Proteomes" id="UP001200642"/>
    </source>
</evidence>
<dbReference type="Proteomes" id="UP001200642">
    <property type="component" value="Unassembled WGS sequence"/>
</dbReference>
<evidence type="ECO:0000313" key="2">
    <source>
        <dbReference type="EMBL" id="MCG2459389.1"/>
    </source>
</evidence>
<keyword evidence="1" id="KW-0812">Transmembrane</keyword>
<protein>
    <submittedName>
        <fullName evidence="2">Uncharacterized protein</fullName>
    </submittedName>
</protein>
<accession>A0AAE3JN15</accession>
<keyword evidence="1" id="KW-0472">Membrane</keyword>
<sequence length="255" mass="29080">MIKFFRRIRQNLLAENKFSKYLVYALGEIILVVIGILIAVSINNSNQKRIEKEKEQAYLIGLKREFQISKNKLAKLIEVNKHSYEGAKKIMGYIGHETALPTERQFSDLLYNSFAFDVAFNPNNSLLNEMISSGGLKGISNTELRIHLTNWISTLEDISKQEIDLGKQRERILDIFRANKHSIKTILDNTGVSAELALPGNKYNVSNLELLNSLTFENNMLIFILTGYATEQAHYNPLMNDIDIILGLIETEINE</sequence>
<reference evidence="2" key="1">
    <citation type="submission" date="2023-02" db="EMBL/GenBank/DDBJ databases">
        <title>Genome of Flavobacteriaceae gen. nov. sp. strain F89.</title>
        <authorList>
            <person name="Wang Y."/>
        </authorList>
    </citation>
    <scope>NUCLEOTIDE SEQUENCE</scope>
    <source>
        <strain evidence="2">F89</strain>
    </source>
</reference>
<feature type="transmembrane region" description="Helical" evidence="1">
    <location>
        <begin position="21"/>
        <end position="42"/>
    </location>
</feature>
<dbReference type="InterPro" id="IPR045749">
    <property type="entry name" value="DUF6090"/>
</dbReference>
<organism evidence="2 3">
    <name type="scientific">Cerina litoralis</name>
    <dbReference type="NCBI Taxonomy" id="2874477"/>
    <lineage>
        <taxon>Bacteria</taxon>
        <taxon>Pseudomonadati</taxon>
        <taxon>Bacteroidota</taxon>
        <taxon>Flavobacteriia</taxon>
        <taxon>Flavobacteriales</taxon>
        <taxon>Flavobacteriaceae</taxon>
        <taxon>Cerina</taxon>
    </lineage>
</organism>
<keyword evidence="1" id="KW-1133">Transmembrane helix</keyword>
<name>A0AAE3JN15_9FLAO</name>
<comment type="caution">
    <text evidence="2">The sequence shown here is derived from an EMBL/GenBank/DDBJ whole genome shotgun (WGS) entry which is preliminary data.</text>
</comment>
<evidence type="ECO:0000256" key="1">
    <source>
        <dbReference type="SAM" id="Phobius"/>
    </source>
</evidence>